<sequence>MHRLDARINVIDVTSDITLKMQFSVNYSTHSDNTESCCTDRIAAIILIGISFCIDMSPDSAVVGDIFLPAKSCSEVQAKIKLPNKTSKWRDY</sequence>
<evidence type="ECO:0000313" key="2">
    <source>
        <dbReference type="Proteomes" id="UP001258017"/>
    </source>
</evidence>
<keyword evidence="2" id="KW-1185">Reference proteome</keyword>
<comment type="caution">
    <text evidence="1">The sequence shown here is derived from an EMBL/GenBank/DDBJ whole genome shotgun (WGS) entry which is preliminary data.</text>
</comment>
<accession>A0AAD9VVQ4</accession>
<organism evidence="1 2">
    <name type="scientific">Odynerus spinipes</name>
    <dbReference type="NCBI Taxonomy" id="1348599"/>
    <lineage>
        <taxon>Eukaryota</taxon>
        <taxon>Metazoa</taxon>
        <taxon>Ecdysozoa</taxon>
        <taxon>Arthropoda</taxon>
        <taxon>Hexapoda</taxon>
        <taxon>Insecta</taxon>
        <taxon>Pterygota</taxon>
        <taxon>Neoptera</taxon>
        <taxon>Endopterygota</taxon>
        <taxon>Hymenoptera</taxon>
        <taxon>Apocrita</taxon>
        <taxon>Aculeata</taxon>
        <taxon>Vespoidea</taxon>
        <taxon>Vespidae</taxon>
        <taxon>Eumeninae</taxon>
        <taxon>Odynerus</taxon>
    </lineage>
</organism>
<dbReference type="EMBL" id="JAIFRP010000002">
    <property type="protein sequence ID" value="KAK2588753.1"/>
    <property type="molecule type" value="Genomic_DNA"/>
</dbReference>
<reference evidence="1" key="1">
    <citation type="submission" date="2021-08" db="EMBL/GenBank/DDBJ databases">
        <authorList>
            <person name="Misof B."/>
            <person name="Oliver O."/>
            <person name="Podsiadlowski L."/>
            <person name="Donath A."/>
            <person name="Peters R."/>
            <person name="Mayer C."/>
            <person name="Rust J."/>
            <person name="Gunkel S."/>
            <person name="Lesny P."/>
            <person name="Martin S."/>
            <person name="Oeyen J.P."/>
            <person name="Petersen M."/>
            <person name="Panagiotis P."/>
            <person name="Wilbrandt J."/>
            <person name="Tanja T."/>
        </authorList>
    </citation>
    <scope>NUCLEOTIDE SEQUENCE</scope>
    <source>
        <strain evidence="1">GBR_01_08_01A</strain>
        <tissue evidence="1">Thorax + abdomen</tissue>
    </source>
</reference>
<dbReference type="AlphaFoldDB" id="A0AAD9VVQ4"/>
<gene>
    <name evidence="1" type="ORF">KPH14_001637</name>
</gene>
<protein>
    <submittedName>
        <fullName evidence="1">Uncharacterized protein</fullName>
    </submittedName>
</protein>
<reference evidence="1" key="2">
    <citation type="journal article" date="2023" name="Commun. Biol.">
        <title>Intrasexual cuticular hydrocarbon dimorphism in a wasp sheds light on hydrocarbon biosynthesis genes in Hymenoptera.</title>
        <authorList>
            <person name="Moris V.C."/>
            <person name="Podsiadlowski L."/>
            <person name="Martin S."/>
            <person name="Oeyen J.P."/>
            <person name="Donath A."/>
            <person name="Petersen M."/>
            <person name="Wilbrandt J."/>
            <person name="Misof B."/>
            <person name="Liedtke D."/>
            <person name="Thamm M."/>
            <person name="Scheiner R."/>
            <person name="Schmitt T."/>
            <person name="Niehuis O."/>
        </authorList>
    </citation>
    <scope>NUCLEOTIDE SEQUENCE</scope>
    <source>
        <strain evidence="1">GBR_01_08_01A</strain>
    </source>
</reference>
<name>A0AAD9VVQ4_9HYME</name>
<evidence type="ECO:0000313" key="1">
    <source>
        <dbReference type="EMBL" id="KAK2588753.1"/>
    </source>
</evidence>
<proteinExistence type="predicted"/>
<dbReference type="Proteomes" id="UP001258017">
    <property type="component" value="Unassembled WGS sequence"/>
</dbReference>